<dbReference type="OrthoDB" id="502624at2"/>
<dbReference type="InterPro" id="IPR001041">
    <property type="entry name" value="2Fe-2S_ferredoxin-type"/>
</dbReference>
<comment type="similarity">
    <text evidence="1">Belongs to the 2Fe2S plant-type ferredoxin family.</text>
</comment>
<dbReference type="CDD" id="cd00207">
    <property type="entry name" value="fer2"/>
    <property type="match status" value="1"/>
</dbReference>
<dbReference type="RefSeq" id="WP_069415100.1">
    <property type="nucleotide sequence ID" value="NZ_JACKUL010000012.1"/>
</dbReference>
<dbReference type="Gene3D" id="3.10.20.30">
    <property type="match status" value="1"/>
</dbReference>
<keyword evidence="11" id="KW-1185">Reference proteome</keyword>
<evidence type="ECO:0000256" key="7">
    <source>
        <dbReference type="ARBA" id="ARBA00023014"/>
    </source>
</evidence>
<reference evidence="11" key="1">
    <citation type="submission" date="2016-09" db="EMBL/GenBank/DDBJ databases">
        <authorList>
            <person name="Greninger A.L."/>
            <person name="Jerome K.R."/>
            <person name="Mcnair B."/>
            <person name="Wallis C."/>
            <person name="Fang F."/>
        </authorList>
    </citation>
    <scope>NUCLEOTIDE SEQUENCE [LARGE SCALE GENOMIC DNA]</scope>
    <source>
        <strain evidence="11">M6</strain>
    </source>
</reference>
<comment type="cofactor">
    <cofactor evidence="8">
        <name>[2Fe-2S] cluster</name>
        <dbReference type="ChEBI" id="CHEBI:190135"/>
    </cofactor>
</comment>
<dbReference type="AlphaFoldDB" id="A0A1E3RF06"/>
<evidence type="ECO:0000256" key="4">
    <source>
        <dbReference type="ARBA" id="ARBA00022723"/>
    </source>
</evidence>
<proteinExistence type="inferred from homology"/>
<dbReference type="SUPFAM" id="SSF54292">
    <property type="entry name" value="2Fe-2S ferredoxin-like"/>
    <property type="match status" value="1"/>
</dbReference>
<name>A0A1E3RF06_MYCFV</name>
<evidence type="ECO:0000313" key="10">
    <source>
        <dbReference type="EMBL" id="ODQ88460.1"/>
    </source>
</evidence>
<comment type="caution">
    <text evidence="10">The sequence shown here is derived from an EMBL/GenBank/DDBJ whole genome shotgun (WGS) entry which is preliminary data.</text>
</comment>
<evidence type="ECO:0000256" key="1">
    <source>
        <dbReference type="ARBA" id="ARBA00007874"/>
    </source>
</evidence>
<dbReference type="Proteomes" id="UP000094053">
    <property type="component" value="Unassembled WGS sequence"/>
</dbReference>
<evidence type="ECO:0000259" key="9">
    <source>
        <dbReference type="PROSITE" id="PS51085"/>
    </source>
</evidence>
<evidence type="ECO:0000256" key="8">
    <source>
        <dbReference type="ARBA" id="ARBA00034078"/>
    </source>
</evidence>
<keyword evidence="6" id="KW-0408">Iron</keyword>
<evidence type="ECO:0000256" key="5">
    <source>
        <dbReference type="ARBA" id="ARBA00022982"/>
    </source>
</evidence>
<protein>
    <recommendedName>
        <fullName evidence="9">2Fe-2S ferredoxin-type domain-containing protein</fullName>
    </recommendedName>
</protein>
<dbReference type="InterPro" id="IPR006058">
    <property type="entry name" value="2Fe2S_fd_BS"/>
</dbReference>
<keyword evidence="4" id="KW-0479">Metal-binding</keyword>
<dbReference type="EMBL" id="MIHA01000014">
    <property type="protein sequence ID" value="ODQ88460.1"/>
    <property type="molecule type" value="Genomic_DNA"/>
</dbReference>
<evidence type="ECO:0000313" key="11">
    <source>
        <dbReference type="Proteomes" id="UP000094053"/>
    </source>
</evidence>
<dbReference type="PANTHER" id="PTHR43112">
    <property type="entry name" value="FERREDOXIN"/>
    <property type="match status" value="1"/>
</dbReference>
<feature type="domain" description="2Fe-2S ferredoxin-type" evidence="9">
    <location>
        <begin position="25"/>
        <end position="113"/>
    </location>
</feature>
<organism evidence="10 11">
    <name type="scientific">Mycolicibacterium flavescens</name>
    <name type="common">Mycobacterium flavescens</name>
    <dbReference type="NCBI Taxonomy" id="1776"/>
    <lineage>
        <taxon>Bacteria</taxon>
        <taxon>Bacillati</taxon>
        <taxon>Actinomycetota</taxon>
        <taxon>Actinomycetes</taxon>
        <taxon>Mycobacteriales</taxon>
        <taxon>Mycobacteriaceae</taxon>
        <taxon>Mycolicibacterium</taxon>
    </lineage>
</organism>
<dbReference type="GO" id="GO:0051537">
    <property type="term" value="F:2 iron, 2 sulfur cluster binding"/>
    <property type="evidence" value="ECO:0007669"/>
    <property type="project" value="UniProtKB-KW"/>
</dbReference>
<keyword evidence="2" id="KW-0813">Transport</keyword>
<evidence type="ECO:0000256" key="2">
    <source>
        <dbReference type="ARBA" id="ARBA00022448"/>
    </source>
</evidence>
<dbReference type="Pfam" id="PF00111">
    <property type="entry name" value="Fer2"/>
    <property type="match status" value="1"/>
</dbReference>
<dbReference type="PROSITE" id="PS00197">
    <property type="entry name" value="2FE2S_FER_1"/>
    <property type="match status" value="1"/>
</dbReference>
<gene>
    <name evidence="10" type="ORF">BHQ18_18430</name>
</gene>
<evidence type="ECO:0000256" key="6">
    <source>
        <dbReference type="ARBA" id="ARBA00023004"/>
    </source>
</evidence>
<dbReference type="InterPro" id="IPR012675">
    <property type="entry name" value="Beta-grasp_dom_sf"/>
</dbReference>
<keyword evidence="5" id="KW-0249">Electron transport</keyword>
<dbReference type="GO" id="GO:0046872">
    <property type="term" value="F:metal ion binding"/>
    <property type="evidence" value="ECO:0007669"/>
    <property type="project" value="UniProtKB-KW"/>
</dbReference>
<dbReference type="PANTHER" id="PTHR43112:SF3">
    <property type="entry name" value="FERREDOXIN-2, CHLOROPLASTIC"/>
    <property type="match status" value="1"/>
</dbReference>
<dbReference type="InterPro" id="IPR036010">
    <property type="entry name" value="2Fe-2S_ferredoxin-like_sf"/>
</dbReference>
<dbReference type="STRING" id="1776.BHQ18_18430"/>
<sequence length="113" mass="12274">MGALGRLRRLVARDDGTPPATPRIPEFTVYLDRSQRELAVAQDVSVLEAIEAAGVEAPNSCRNGICGSCETRIISGAPVHRDWYLDDEQRRSGAVMTICVSRAEPGSHLVLDL</sequence>
<accession>A0A1E3RF06</accession>
<keyword evidence="3" id="KW-0001">2Fe-2S</keyword>
<keyword evidence="7" id="KW-0411">Iron-sulfur</keyword>
<evidence type="ECO:0000256" key="3">
    <source>
        <dbReference type="ARBA" id="ARBA00022714"/>
    </source>
</evidence>
<dbReference type="PROSITE" id="PS51085">
    <property type="entry name" value="2FE2S_FER_2"/>
    <property type="match status" value="1"/>
</dbReference>